<dbReference type="OrthoDB" id="1470350at2759"/>
<evidence type="ECO:0000256" key="5">
    <source>
        <dbReference type="ARBA" id="ARBA00023002"/>
    </source>
</evidence>
<dbReference type="InterPro" id="IPR017972">
    <property type="entry name" value="Cyt_P450_CS"/>
</dbReference>
<dbReference type="GeneID" id="19323159"/>
<dbReference type="KEGG" id="tmn:UCRPA7_2867"/>
<keyword evidence="5 9" id="KW-0560">Oxidoreductase</keyword>
<accession>R8BQM0</accession>
<proteinExistence type="inferred from homology"/>
<reference evidence="11" key="1">
    <citation type="journal article" date="2013" name="Genome Announc.">
        <title>Draft genome sequence of the ascomycete Phaeoacremonium aleophilum strain UCR-PA7, a causal agent of the esca disease complex in grapevines.</title>
        <authorList>
            <person name="Blanco-Ulate B."/>
            <person name="Rolshausen P."/>
            <person name="Cantu D."/>
        </authorList>
    </citation>
    <scope>NUCLEOTIDE SEQUENCE [LARGE SCALE GENOMIC DNA]</scope>
    <source>
        <strain evidence="11">UCR-PA7</strain>
    </source>
</reference>
<comment type="similarity">
    <text evidence="2 9">Belongs to the cytochrome P450 family.</text>
</comment>
<dbReference type="GO" id="GO:0016705">
    <property type="term" value="F:oxidoreductase activity, acting on paired donors, with incorporation or reduction of molecular oxygen"/>
    <property type="evidence" value="ECO:0007669"/>
    <property type="project" value="InterPro"/>
</dbReference>
<dbReference type="AlphaFoldDB" id="R8BQM0"/>
<keyword evidence="6 8" id="KW-0408">Iron</keyword>
<keyword evidence="3 8" id="KW-0349">Heme</keyword>
<dbReference type="GO" id="GO:0020037">
    <property type="term" value="F:heme binding"/>
    <property type="evidence" value="ECO:0007669"/>
    <property type="project" value="InterPro"/>
</dbReference>
<protein>
    <submittedName>
        <fullName evidence="10">Putative cytochrome p450 alkane hydroxylase protein</fullName>
    </submittedName>
</protein>
<dbReference type="eggNOG" id="KOG0157">
    <property type="taxonomic scope" value="Eukaryota"/>
</dbReference>
<evidence type="ECO:0000313" key="10">
    <source>
        <dbReference type="EMBL" id="EOO01678.1"/>
    </source>
</evidence>
<sequence>MWRSRHFIIQWKLTRSAKANDCLPAPKLTSRDPLLGLDTLSMIKTAIKEHHFLENAMDIFQRTGSWTVELNLFGHVDIRTAHPENIKAILATNAKDWEIGHSRKKSFIPVFGPNIVTSDGEYWHESRTLFRPTFARKQLGDLEEAMETHFLQFRDMIPNDGRAFDLKPLFYMYSMDISTEFLFGTSTNTLSTAGNDDGRQFSEAFDFMMRNVQTVQKLGILKRLFPDKEVQKHQRILDDNLDSLMKRAIGTYSSESKTTKYNVLHEMVRAWTGQDRRIRSESFILLMAGRDTSAAAMTTLFWHLSRQPSVWAKIREEALNGPEKPSYDDLRNLKYLHNCAREGLRIVNPTIDLTRTAATDTILPKGGGPDVHHRKDIWGPDADDFKPERWDSFNASMSWAYNPFGGGARICLGQQLAMTEILYTTYKLAREFKRCESVDTMPFQEDGAIAITNEHGAQVRLIRS</sequence>
<dbReference type="Proteomes" id="UP000014074">
    <property type="component" value="Unassembled WGS sequence"/>
</dbReference>
<evidence type="ECO:0000256" key="4">
    <source>
        <dbReference type="ARBA" id="ARBA00022723"/>
    </source>
</evidence>
<evidence type="ECO:0000256" key="8">
    <source>
        <dbReference type="PIRSR" id="PIRSR602402-1"/>
    </source>
</evidence>
<dbReference type="PRINTS" id="PR00385">
    <property type="entry name" value="P450"/>
</dbReference>
<organism evidence="10 11">
    <name type="scientific">Phaeoacremonium minimum (strain UCR-PA7)</name>
    <name type="common">Esca disease fungus</name>
    <name type="synonym">Togninia minima</name>
    <dbReference type="NCBI Taxonomy" id="1286976"/>
    <lineage>
        <taxon>Eukaryota</taxon>
        <taxon>Fungi</taxon>
        <taxon>Dikarya</taxon>
        <taxon>Ascomycota</taxon>
        <taxon>Pezizomycotina</taxon>
        <taxon>Sordariomycetes</taxon>
        <taxon>Sordariomycetidae</taxon>
        <taxon>Togniniales</taxon>
        <taxon>Togniniaceae</taxon>
        <taxon>Phaeoacremonium</taxon>
    </lineage>
</organism>
<dbReference type="Pfam" id="PF00067">
    <property type="entry name" value="p450"/>
    <property type="match status" value="1"/>
</dbReference>
<feature type="binding site" description="axial binding residue" evidence="8">
    <location>
        <position position="411"/>
    </location>
    <ligand>
        <name>heme</name>
        <dbReference type="ChEBI" id="CHEBI:30413"/>
    </ligand>
    <ligandPart>
        <name>Fe</name>
        <dbReference type="ChEBI" id="CHEBI:18248"/>
    </ligandPart>
</feature>
<evidence type="ECO:0000313" key="11">
    <source>
        <dbReference type="Proteomes" id="UP000014074"/>
    </source>
</evidence>
<dbReference type="InterPro" id="IPR002402">
    <property type="entry name" value="Cyt_P450_E_grp-II"/>
</dbReference>
<dbReference type="InterPro" id="IPR036396">
    <property type="entry name" value="Cyt_P450_sf"/>
</dbReference>
<dbReference type="RefSeq" id="XP_007913620.1">
    <property type="nucleotide sequence ID" value="XM_007915429.1"/>
</dbReference>
<evidence type="ECO:0000256" key="7">
    <source>
        <dbReference type="ARBA" id="ARBA00023033"/>
    </source>
</evidence>
<name>R8BQM0_PHAM7</name>
<comment type="cofactor">
    <cofactor evidence="1 8">
        <name>heme</name>
        <dbReference type="ChEBI" id="CHEBI:30413"/>
    </cofactor>
</comment>
<evidence type="ECO:0000256" key="3">
    <source>
        <dbReference type="ARBA" id="ARBA00022617"/>
    </source>
</evidence>
<gene>
    <name evidence="10" type="ORF">UCRPA7_2867</name>
</gene>
<keyword evidence="4 8" id="KW-0479">Metal-binding</keyword>
<dbReference type="EMBL" id="KB932984">
    <property type="protein sequence ID" value="EOO01678.1"/>
    <property type="molecule type" value="Genomic_DNA"/>
</dbReference>
<evidence type="ECO:0000256" key="9">
    <source>
        <dbReference type="RuleBase" id="RU000461"/>
    </source>
</evidence>
<keyword evidence="7 9" id="KW-0503">Monooxygenase</keyword>
<dbReference type="InterPro" id="IPR047146">
    <property type="entry name" value="Cyt_P450_E_CYP52_fungi"/>
</dbReference>
<evidence type="ECO:0000256" key="6">
    <source>
        <dbReference type="ARBA" id="ARBA00023004"/>
    </source>
</evidence>
<dbReference type="HOGENOM" id="CLU_001570_27_0_1"/>
<dbReference type="GO" id="GO:0005506">
    <property type="term" value="F:iron ion binding"/>
    <property type="evidence" value="ECO:0007669"/>
    <property type="project" value="InterPro"/>
</dbReference>
<dbReference type="GO" id="GO:0004497">
    <property type="term" value="F:monooxygenase activity"/>
    <property type="evidence" value="ECO:0007669"/>
    <property type="project" value="UniProtKB-KW"/>
</dbReference>
<dbReference type="SUPFAM" id="SSF48264">
    <property type="entry name" value="Cytochrome P450"/>
    <property type="match status" value="1"/>
</dbReference>
<evidence type="ECO:0000256" key="1">
    <source>
        <dbReference type="ARBA" id="ARBA00001971"/>
    </source>
</evidence>
<evidence type="ECO:0000256" key="2">
    <source>
        <dbReference type="ARBA" id="ARBA00010617"/>
    </source>
</evidence>
<dbReference type="PROSITE" id="PS00086">
    <property type="entry name" value="CYTOCHROME_P450"/>
    <property type="match status" value="1"/>
</dbReference>
<dbReference type="PANTHER" id="PTHR24287">
    <property type="entry name" value="P450, PUTATIVE (EUROFUNG)-RELATED"/>
    <property type="match status" value="1"/>
</dbReference>
<dbReference type="Gene3D" id="1.10.630.10">
    <property type="entry name" value="Cytochrome P450"/>
    <property type="match status" value="1"/>
</dbReference>
<dbReference type="InterPro" id="IPR001128">
    <property type="entry name" value="Cyt_P450"/>
</dbReference>
<dbReference type="PRINTS" id="PR00464">
    <property type="entry name" value="EP450II"/>
</dbReference>
<keyword evidence="11" id="KW-1185">Reference proteome</keyword>
<dbReference type="PANTHER" id="PTHR24287:SF17">
    <property type="entry name" value="P450, PUTATIVE (EUROFUNG)-RELATED"/>
    <property type="match status" value="1"/>
</dbReference>